<reference evidence="3 4" key="1">
    <citation type="submission" date="2018-10" db="EMBL/GenBank/DDBJ databases">
        <title>Sequencing the genomes of 1000 actinobacteria strains.</title>
        <authorList>
            <person name="Klenk H.-P."/>
        </authorList>
    </citation>
    <scope>NUCLEOTIDE SEQUENCE [LARGE SCALE GENOMIC DNA]</scope>
    <source>
        <strain evidence="3 4">DSM 45175</strain>
    </source>
</reference>
<dbReference type="Gene3D" id="3.90.550.10">
    <property type="entry name" value="Spore Coat Polysaccharide Biosynthesis Protein SpsA, Chain A"/>
    <property type="match status" value="1"/>
</dbReference>
<evidence type="ECO:0000256" key="1">
    <source>
        <dbReference type="SAM" id="MobiDB-lite"/>
    </source>
</evidence>
<organism evidence="3 4">
    <name type="scientific">Micromonospora pisi</name>
    <dbReference type="NCBI Taxonomy" id="589240"/>
    <lineage>
        <taxon>Bacteria</taxon>
        <taxon>Bacillati</taxon>
        <taxon>Actinomycetota</taxon>
        <taxon>Actinomycetes</taxon>
        <taxon>Micromonosporales</taxon>
        <taxon>Micromonosporaceae</taxon>
        <taxon>Micromonospora</taxon>
    </lineage>
</organism>
<dbReference type="SUPFAM" id="SSF53448">
    <property type="entry name" value="Nucleotide-diphospho-sugar transferases"/>
    <property type="match status" value="1"/>
</dbReference>
<keyword evidence="4" id="KW-1185">Reference proteome</keyword>
<accession>A0A495JU96</accession>
<sequence length="355" mass="39927">MALLSLIVPVYRVEEYLAECLDSLLGQSFTDFEVIAVDDASPDGSGEILSAYAERDSRIKVVTLPRNVGLGAARNTGLQHATGRYVWCVDSDDWLPPGTLEAVAARIEQTTPDLLVTGYARVYWDGRVEDHPVSAVHQGREVPETFTFAEQPGLLNHLWIACNKVIRRDFLVETGLTFGPGWYEDVAFVLPLMLASGRISLLDRDCYGYRQRQQGAITRTVSDRHFEVFDQWDRVFEFMNSRPGEFATLRPVIFQRMIWHCLQVLGHASRVPGPMRRTFFARISAQYRRHLPSGGAPVAAGNDGMKQRLVALGAYQLFELLMSAWQIRQRLAGRRPQAGAPIPRRVVQRSPIKTG</sequence>
<dbReference type="Pfam" id="PF00535">
    <property type="entry name" value="Glycos_transf_2"/>
    <property type="match status" value="1"/>
</dbReference>
<dbReference type="AlphaFoldDB" id="A0A495JU96"/>
<name>A0A495JU96_9ACTN</name>
<comment type="caution">
    <text evidence="3">The sequence shown here is derived from an EMBL/GenBank/DDBJ whole genome shotgun (WGS) entry which is preliminary data.</text>
</comment>
<evidence type="ECO:0000313" key="4">
    <source>
        <dbReference type="Proteomes" id="UP000277671"/>
    </source>
</evidence>
<dbReference type="PANTHER" id="PTHR22916:SF3">
    <property type="entry name" value="UDP-GLCNAC:BETAGAL BETA-1,3-N-ACETYLGLUCOSAMINYLTRANSFERASE-LIKE PROTEIN 1"/>
    <property type="match status" value="1"/>
</dbReference>
<dbReference type="InterPro" id="IPR029044">
    <property type="entry name" value="Nucleotide-diphossugar_trans"/>
</dbReference>
<dbReference type="EMBL" id="RBKT01000001">
    <property type="protein sequence ID" value="RKR92411.1"/>
    <property type="molecule type" value="Genomic_DNA"/>
</dbReference>
<dbReference type="RefSeq" id="WP_170208791.1">
    <property type="nucleotide sequence ID" value="NZ_RBKT01000001.1"/>
</dbReference>
<keyword evidence="3" id="KW-0808">Transferase</keyword>
<evidence type="ECO:0000313" key="3">
    <source>
        <dbReference type="EMBL" id="RKR92411.1"/>
    </source>
</evidence>
<gene>
    <name evidence="3" type="ORF">BDK92_6852</name>
</gene>
<dbReference type="GO" id="GO:0016758">
    <property type="term" value="F:hexosyltransferase activity"/>
    <property type="evidence" value="ECO:0007669"/>
    <property type="project" value="UniProtKB-ARBA"/>
</dbReference>
<evidence type="ECO:0000259" key="2">
    <source>
        <dbReference type="Pfam" id="PF00535"/>
    </source>
</evidence>
<protein>
    <submittedName>
        <fullName evidence="3">Glycosyltransferase involved in cell wall biosynthesis</fullName>
    </submittedName>
</protein>
<dbReference type="FunFam" id="3.90.550.10:FF:000196">
    <property type="entry name" value="Glycosyl transferase"/>
    <property type="match status" value="1"/>
</dbReference>
<dbReference type="Proteomes" id="UP000277671">
    <property type="component" value="Unassembled WGS sequence"/>
</dbReference>
<dbReference type="PANTHER" id="PTHR22916">
    <property type="entry name" value="GLYCOSYLTRANSFERASE"/>
    <property type="match status" value="1"/>
</dbReference>
<feature type="region of interest" description="Disordered" evidence="1">
    <location>
        <begin position="336"/>
        <end position="355"/>
    </location>
</feature>
<feature type="domain" description="Glycosyltransferase 2-like" evidence="2">
    <location>
        <begin position="5"/>
        <end position="171"/>
    </location>
</feature>
<dbReference type="InterPro" id="IPR001173">
    <property type="entry name" value="Glyco_trans_2-like"/>
</dbReference>
<proteinExistence type="predicted"/>
<dbReference type="CDD" id="cd00761">
    <property type="entry name" value="Glyco_tranf_GTA_type"/>
    <property type="match status" value="1"/>
</dbReference>